<name>A0A6V6Z5B7_9FLAO</name>
<dbReference type="PANTHER" id="PTHR43304">
    <property type="entry name" value="PHYTOCHROME-LIKE PROTEIN CPH1"/>
    <property type="match status" value="1"/>
</dbReference>
<evidence type="ECO:0000256" key="3">
    <source>
        <dbReference type="ARBA" id="ARBA00022553"/>
    </source>
</evidence>
<keyword evidence="5 8" id="KW-0418">Kinase</keyword>
<evidence type="ECO:0000259" key="7">
    <source>
        <dbReference type="PROSITE" id="PS50113"/>
    </source>
</evidence>
<dbReference type="SMART" id="SM00388">
    <property type="entry name" value="HisKA"/>
    <property type="match status" value="1"/>
</dbReference>
<dbReference type="InterPro" id="IPR052162">
    <property type="entry name" value="Sensor_kinase/Photoreceptor"/>
</dbReference>
<evidence type="ECO:0000256" key="4">
    <source>
        <dbReference type="ARBA" id="ARBA00022679"/>
    </source>
</evidence>
<dbReference type="Gene3D" id="3.30.565.10">
    <property type="entry name" value="Histidine kinase-like ATPase, C-terminal domain"/>
    <property type="match status" value="1"/>
</dbReference>
<comment type="caution">
    <text evidence="8">The sequence shown here is derived from an EMBL/GenBank/DDBJ whole genome shotgun (WGS) entry which is preliminary data.</text>
</comment>
<accession>A0A6V6Z5B7</accession>
<dbReference type="EC" id="2.7.13.3" evidence="2"/>
<sequence length="506" mass="57401">MYSNIRILKDIIDNTPLPIAVYTGSKLKIELANTAMIKTWGKGDNVIGNHYLDVLPEIKKEDFFDQATTVLSTGIAFHGENKKVDLLINGTMRSHYFNYSFIPLFDTDGKVYGVMNTGVDVTDLYLAKQQIQSIEERLRIAVESSGIGTYEIDLLTKEIKTCDNFNTIMCSENTPNIDELLSKLHPDDLFAREKAIKEAKNTGLIMYETRIINKTCSKWIKVSGKIICDENDLPIKIIGSILDIHEHKQFQEELKKQVEQNTLELRRSNDDLLHFANVVSHDLREPVRKIKIFNGLIKNDKGANFSESIIKYQNRIDQSAERMQNIIEGILTYSTMDKNKQPFEKINLNEVIESIKTDLELIINEKDAILIIGKLPVIEGAPILINQLFYNLIHNALKFSKSEEPPKIIISGEAIKIDETDSVQITIKDNGIGLDTAYAEKIFNAFERLHSKDQYEGNGLGLSLCRKIVKRHHGTITATGEINNGSEFTVTLPLRQKKDIMQNTDI</sequence>
<organism evidence="8 9">
    <name type="scientific">Flavobacterium salmonis</name>
    <dbReference type="NCBI Taxonomy" id="2654844"/>
    <lineage>
        <taxon>Bacteria</taxon>
        <taxon>Pseudomonadati</taxon>
        <taxon>Bacteroidota</taxon>
        <taxon>Flavobacteriia</taxon>
        <taxon>Flavobacteriales</taxon>
        <taxon>Flavobacteriaceae</taxon>
        <taxon>Flavobacterium</taxon>
    </lineage>
</organism>
<feature type="domain" description="PAC" evidence="7">
    <location>
        <begin position="77"/>
        <end position="133"/>
    </location>
</feature>
<dbReference type="InterPro" id="IPR003661">
    <property type="entry name" value="HisK_dim/P_dom"/>
</dbReference>
<dbReference type="PROSITE" id="PS50113">
    <property type="entry name" value="PAC"/>
    <property type="match status" value="1"/>
</dbReference>
<dbReference type="RefSeq" id="WP_180909795.1">
    <property type="nucleotide sequence ID" value="NZ_CAIJDP010000079.1"/>
</dbReference>
<evidence type="ECO:0000313" key="9">
    <source>
        <dbReference type="Proteomes" id="UP000530060"/>
    </source>
</evidence>
<evidence type="ECO:0000259" key="6">
    <source>
        <dbReference type="PROSITE" id="PS50109"/>
    </source>
</evidence>
<dbReference type="InterPro" id="IPR036890">
    <property type="entry name" value="HATPase_C_sf"/>
</dbReference>
<dbReference type="PRINTS" id="PR00344">
    <property type="entry name" value="BCTRLSENSOR"/>
</dbReference>
<dbReference type="GO" id="GO:0000155">
    <property type="term" value="F:phosphorelay sensor kinase activity"/>
    <property type="evidence" value="ECO:0007669"/>
    <property type="project" value="InterPro"/>
</dbReference>
<dbReference type="InterPro" id="IPR036097">
    <property type="entry name" value="HisK_dim/P_sf"/>
</dbReference>
<dbReference type="Pfam" id="PF02518">
    <property type="entry name" value="HATPase_c"/>
    <property type="match status" value="1"/>
</dbReference>
<dbReference type="SUPFAM" id="SSF55874">
    <property type="entry name" value="ATPase domain of HSP90 chaperone/DNA topoisomerase II/histidine kinase"/>
    <property type="match status" value="1"/>
</dbReference>
<evidence type="ECO:0000256" key="1">
    <source>
        <dbReference type="ARBA" id="ARBA00000085"/>
    </source>
</evidence>
<dbReference type="PROSITE" id="PS50109">
    <property type="entry name" value="HIS_KIN"/>
    <property type="match status" value="1"/>
</dbReference>
<dbReference type="Gene3D" id="1.10.287.130">
    <property type="match status" value="1"/>
</dbReference>
<keyword evidence="9" id="KW-1185">Reference proteome</keyword>
<evidence type="ECO:0000313" key="8">
    <source>
        <dbReference type="EMBL" id="CAD0006835.1"/>
    </source>
</evidence>
<reference evidence="8 9" key="1">
    <citation type="submission" date="2020-06" db="EMBL/GenBank/DDBJ databases">
        <authorList>
            <person name="Criscuolo A."/>
        </authorList>
    </citation>
    <scope>NUCLEOTIDE SEQUENCE [LARGE SCALE GENOMIC DNA]</scope>
    <source>
        <strain evidence="9">CIP 111411</strain>
    </source>
</reference>
<dbReference type="Gene3D" id="3.30.450.20">
    <property type="entry name" value="PAS domain"/>
    <property type="match status" value="2"/>
</dbReference>
<dbReference type="PANTHER" id="PTHR43304:SF1">
    <property type="entry name" value="PAC DOMAIN-CONTAINING PROTEIN"/>
    <property type="match status" value="1"/>
</dbReference>
<dbReference type="InterPro" id="IPR003594">
    <property type="entry name" value="HATPase_dom"/>
</dbReference>
<dbReference type="FunFam" id="3.30.565.10:FF:000006">
    <property type="entry name" value="Sensor histidine kinase WalK"/>
    <property type="match status" value="1"/>
</dbReference>
<dbReference type="InterPro" id="IPR013656">
    <property type="entry name" value="PAS_4"/>
</dbReference>
<dbReference type="SMART" id="SM00387">
    <property type="entry name" value="HATPase_c"/>
    <property type="match status" value="1"/>
</dbReference>
<dbReference type="Pfam" id="PF08448">
    <property type="entry name" value="PAS_4"/>
    <property type="match status" value="1"/>
</dbReference>
<keyword evidence="3" id="KW-0597">Phosphoprotein</keyword>
<proteinExistence type="predicted"/>
<dbReference type="CDD" id="cd00082">
    <property type="entry name" value="HisKA"/>
    <property type="match status" value="1"/>
</dbReference>
<dbReference type="SUPFAM" id="SSF47384">
    <property type="entry name" value="Homodimeric domain of signal transducing histidine kinase"/>
    <property type="match status" value="1"/>
</dbReference>
<dbReference type="SUPFAM" id="SSF55785">
    <property type="entry name" value="PYP-like sensor domain (PAS domain)"/>
    <property type="match status" value="2"/>
</dbReference>
<protein>
    <recommendedName>
        <fullName evidence="2">histidine kinase</fullName>
        <ecNumber evidence="2">2.7.13.3</ecNumber>
    </recommendedName>
</protein>
<dbReference type="InterPro" id="IPR004358">
    <property type="entry name" value="Sig_transdc_His_kin-like_C"/>
</dbReference>
<dbReference type="Proteomes" id="UP000530060">
    <property type="component" value="Unassembled WGS sequence"/>
</dbReference>
<keyword evidence="4" id="KW-0808">Transferase</keyword>
<evidence type="ECO:0000256" key="2">
    <source>
        <dbReference type="ARBA" id="ARBA00012438"/>
    </source>
</evidence>
<dbReference type="EMBL" id="CAIJDP010000079">
    <property type="protein sequence ID" value="CAD0006835.1"/>
    <property type="molecule type" value="Genomic_DNA"/>
</dbReference>
<dbReference type="InterPro" id="IPR005467">
    <property type="entry name" value="His_kinase_dom"/>
</dbReference>
<dbReference type="InterPro" id="IPR035965">
    <property type="entry name" value="PAS-like_dom_sf"/>
</dbReference>
<dbReference type="Pfam" id="PF00512">
    <property type="entry name" value="HisKA"/>
    <property type="match status" value="1"/>
</dbReference>
<comment type="catalytic activity">
    <reaction evidence="1">
        <text>ATP + protein L-histidine = ADP + protein N-phospho-L-histidine.</text>
        <dbReference type="EC" id="2.7.13.3"/>
    </reaction>
</comment>
<gene>
    <name evidence="8" type="ORF">FLAT13_03520</name>
</gene>
<feature type="domain" description="Histidine kinase" evidence="6">
    <location>
        <begin position="278"/>
        <end position="496"/>
    </location>
</feature>
<evidence type="ECO:0000256" key="5">
    <source>
        <dbReference type="ARBA" id="ARBA00022777"/>
    </source>
</evidence>
<dbReference type="AlphaFoldDB" id="A0A6V6Z5B7"/>
<dbReference type="InterPro" id="IPR000700">
    <property type="entry name" value="PAS-assoc_C"/>
</dbReference>